<dbReference type="AlphaFoldDB" id="A0A5M8P2X7"/>
<reference evidence="1 2" key="1">
    <citation type="submission" date="2019-03" db="EMBL/GenBank/DDBJ databases">
        <title>Single cell metagenomics reveals metabolic interactions within the superorganism composed of flagellate Streblomastix strix and complex community of Bacteroidetes bacteria on its surface.</title>
        <authorList>
            <person name="Treitli S.C."/>
            <person name="Kolisko M."/>
            <person name="Husnik F."/>
            <person name="Keeling P."/>
            <person name="Hampl V."/>
        </authorList>
    </citation>
    <scope>NUCLEOTIDE SEQUENCE [LARGE SCALE GENOMIC DNA]</scope>
    <source>
        <strain evidence="1">St1</strain>
    </source>
</reference>
<dbReference type="Proteomes" id="UP000324575">
    <property type="component" value="Unassembled WGS sequence"/>
</dbReference>
<evidence type="ECO:0000313" key="2">
    <source>
        <dbReference type="Proteomes" id="UP000324575"/>
    </source>
</evidence>
<sequence>MNEQNILNHQLLWRIVLWEYNRYQEESLTEESFIQYYGGCFGSHFYSKWRYYDYNFMKMIGYFGGSTENGQKFCDMVMEQVIKYEQRKEQVWKQMN</sequence>
<comment type="caution">
    <text evidence="1">The sequence shown here is derived from an EMBL/GenBank/DDBJ whole genome shotgun (WGS) entry which is preliminary data.</text>
</comment>
<dbReference type="EMBL" id="SNRX01000005">
    <property type="protein sequence ID" value="KAA6302819.1"/>
    <property type="molecule type" value="Genomic_DNA"/>
</dbReference>
<organism evidence="1 2">
    <name type="scientific">Candidatus Ordinivivax streblomastigis</name>
    <dbReference type="NCBI Taxonomy" id="2540710"/>
    <lineage>
        <taxon>Bacteria</taxon>
        <taxon>Pseudomonadati</taxon>
        <taxon>Bacteroidota</taxon>
        <taxon>Bacteroidia</taxon>
        <taxon>Bacteroidales</taxon>
        <taxon>Candidatus Ordinivivax</taxon>
    </lineage>
</organism>
<evidence type="ECO:0000313" key="1">
    <source>
        <dbReference type="EMBL" id="KAA6302819.1"/>
    </source>
</evidence>
<protein>
    <submittedName>
        <fullName evidence="1">Uncharacterized protein</fullName>
    </submittedName>
</protein>
<gene>
    <name evidence="1" type="ORF">EZS26_000989</name>
</gene>
<proteinExistence type="predicted"/>
<accession>A0A5M8P2X7</accession>
<name>A0A5M8P2X7_9BACT</name>